<dbReference type="Pfam" id="PF26180">
    <property type="entry name" value="PAP-OAS1"/>
    <property type="match status" value="1"/>
</dbReference>
<dbReference type="PANTHER" id="PTHR45979">
    <property type="entry name" value="PAP/OAS1 SUBSTRATE-BINDING DOMAIN SUPERFAMILY"/>
    <property type="match status" value="1"/>
</dbReference>
<dbReference type="Gene3D" id="1.10.1410.10">
    <property type="match status" value="1"/>
</dbReference>
<name>A0A2Z6MW27_TRISU</name>
<dbReference type="PANTHER" id="PTHR45979:SF35">
    <property type="entry name" value="NUCLEOTIDYLTRANSFERASE"/>
    <property type="match status" value="1"/>
</dbReference>
<organism evidence="3 4">
    <name type="scientific">Trifolium subterraneum</name>
    <name type="common">Subterranean clover</name>
    <dbReference type="NCBI Taxonomy" id="3900"/>
    <lineage>
        <taxon>Eukaryota</taxon>
        <taxon>Viridiplantae</taxon>
        <taxon>Streptophyta</taxon>
        <taxon>Embryophyta</taxon>
        <taxon>Tracheophyta</taxon>
        <taxon>Spermatophyta</taxon>
        <taxon>Magnoliopsida</taxon>
        <taxon>eudicotyledons</taxon>
        <taxon>Gunneridae</taxon>
        <taxon>Pentapetalae</taxon>
        <taxon>rosids</taxon>
        <taxon>fabids</taxon>
        <taxon>Fabales</taxon>
        <taxon>Fabaceae</taxon>
        <taxon>Papilionoideae</taxon>
        <taxon>50 kb inversion clade</taxon>
        <taxon>NPAAA clade</taxon>
        <taxon>Hologalegina</taxon>
        <taxon>IRL clade</taxon>
        <taxon>Trifolieae</taxon>
        <taxon>Trifolium</taxon>
    </lineage>
</organism>
<evidence type="ECO:0000259" key="2">
    <source>
        <dbReference type="Pfam" id="PF26180"/>
    </source>
</evidence>
<dbReference type="Proteomes" id="UP000242715">
    <property type="component" value="Unassembled WGS sequence"/>
</dbReference>
<gene>
    <name evidence="3" type="ORF">TSUD_213780</name>
</gene>
<proteinExistence type="predicted"/>
<accession>A0A2Z6MW27</accession>
<dbReference type="AlphaFoldDB" id="A0A2Z6MW27"/>
<dbReference type="Gene3D" id="3.30.460.10">
    <property type="entry name" value="Beta Polymerase, domain 2"/>
    <property type="match status" value="1"/>
</dbReference>
<keyword evidence="4" id="KW-1185">Reference proteome</keyword>
<feature type="domain" description="PAP/OAS1 substrate-binding-related" evidence="2">
    <location>
        <begin position="213"/>
        <end position="366"/>
    </location>
</feature>
<dbReference type="OrthoDB" id="273917at2759"/>
<dbReference type="InterPro" id="IPR058921">
    <property type="entry name" value="PAP/OAS1-rel"/>
</dbReference>
<evidence type="ECO:0000313" key="4">
    <source>
        <dbReference type="Proteomes" id="UP000242715"/>
    </source>
</evidence>
<evidence type="ECO:0000256" key="1">
    <source>
        <dbReference type="SAM" id="MobiDB-lite"/>
    </source>
</evidence>
<dbReference type="InterPro" id="IPR058920">
    <property type="entry name" value="PAP-OAS1-bd-rel"/>
</dbReference>
<dbReference type="EMBL" id="DF973644">
    <property type="protein sequence ID" value="GAU36854.1"/>
    <property type="molecule type" value="Genomic_DNA"/>
</dbReference>
<feature type="region of interest" description="Disordered" evidence="1">
    <location>
        <begin position="14"/>
        <end position="33"/>
    </location>
</feature>
<sequence length="378" mass="42539">MGDLHLNGVVFGEDRPYSSSPPSPPLPVLNPDPSSVTEEAWMAAEETTAEILRRIQPTLAADRRRREVVDYVQRLIRFGARCEVIKFVDSCLYGLNTYFPALMVLGYSMKSGNSGVFPYGSVPLKTYLPDGDIDLTALSCQNIEDGLVSDVHAVLRGEENNEAAEYEVKDVRFIDAEVKLVKCLVQNIVVDISFNQLGGLSTLCFLEKVDRLVAKDHIFKRSIILIKAWCYYESRILGAHHGLISTYALETLVLYVFHRFHMSLDGPLAVLYRFLDYFSKFDWDNYCVSLKGPVGKSSPPDVVADALENGGNTLLTDEFIRSCVESFSVPPRGIDLNLRAFPHKHLNIIDPLKENNNLGRSVNKGTGSDWNEKMYYYY</sequence>
<protein>
    <recommendedName>
        <fullName evidence="2">PAP/OAS1 substrate-binding-related domain-containing protein</fullName>
    </recommendedName>
</protein>
<evidence type="ECO:0000313" key="3">
    <source>
        <dbReference type="EMBL" id="GAU36854.1"/>
    </source>
</evidence>
<dbReference type="SUPFAM" id="SSF81301">
    <property type="entry name" value="Nucleotidyltransferase"/>
    <property type="match status" value="1"/>
</dbReference>
<reference evidence="4" key="1">
    <citation type="journal article" date="2017" name="Front. Plant Sci.">
        <title>Climate Clever Clovers: New Paradigm to Reduce the Environmental Footprint of Ruminants by Breeding Low Methanogenic Forages Utilizing Haplotype Variation.</title>
        <authorList>
            <person name="Kaur P."/>
            <person name="Appels R."/>
            <person name="Bayer P.E."/>
            <person name="Keeble-Gagnere G."/>
            <person name="Wang J."/>
            <person name="Hirakawa H."/>
            <person name="Shirasawa K."/>
            <person name="Vercoe P."/>
            <person name="Stefanova K."/>
            <person name="Durmic Z."/>
            <person name="Nichols P."/>
            <person name="Revell C."/>
            <person name="Isobe S.N."/>
            <person name="Edwards D."/>
            <person name="Erskine W."/>
        </authorList>
    </citation>
    <scope>NUCLEOTIDE SEQUENCE [LARGE SCALE GENOMIC DNA]</scope>
    <source>
        <strain evidence="4">cv. Daliak</strain>
    </source>
</reference>
<dbReference type="SUPFAM" id="SSF81631">
    <property type="entry name" value="PAP/OAS1 substrate-binding domain"/>
    <property type="match status" value="1"/>
</dbReference>
<feature type="compositionally biased region" description="Pro residues" evidence="1">
    <location>
        <begin position="19"/>
        <end position="30"/>
    </location>
</feature>
<dbReference type="InterPro" id="IPR043519">
    <property type="entry name" value="NT_sf"/>
</dbReference>